<feature type="domain" description="KAP NTPase" evidence="1">
    <location>
        <begin position="85"/>
        <end position="341"/>
    </location>
</feature>
<comment type="caution">
    <text evidence="2">The sequence shown here is derived from an EMBL/GenBank/DDBJ whole genome shotgun (WGS) entry which is preliminary data.</text>
</comment>
<evidence type="ECO:0000259" key="1">
    <source>
        <dbReference type="Pfam" id="PF07693"/>
    </source>
</evidence>
<accession>A0A3N8R2R3</accession>
<dbReference type="AlphaFoldDB" id="A0A3N8R2R3"/>
<proteinExistence type="predicted"/>
<dbReference type="Pfam" id="PF07693">
    <property type="entry name" value="KAP_NTPase"/>
    <property type="match status" value="1"/>
</dbReference>
<protein>
    <recommendedName>
        <fullName evidence="1">KAP NTPase domain-containing protein</fullName>
    </recommendedName>
</protein>
<sequence length="489" mass="54466">MVKSGCVFHVENAKELARITQYNRLLRATHNDHSAPTTGDQMTNTNSSLPPLTLPTQSFADDVSAFDGDLLRRSVLAGQIEQLLPRLRNGAVIAVDSQWGGGKTWFGMNWAKSLRASGHKVAFINAFEQDYTEDPFLPIAAELTALLDGDSKKALLKKAAEVATACLPVAAKVATSALSKWALGEVDIAEEYEAAIKKAEEKSEEFVKHWVERKLENHKKEQESLKGFRKSLSDMATKESKPVIVFVDELDRCRPDFAVRLIERIKHFFETPNVIFVLLIHREQLNRAIAGVYGPATDGAAYLSKFVHFFFTLPSVSTRNYIPSVLNRLGFDGRDSVASRFAQALTLWQATVGLTMRDIERGCALFSYARSREAEELLAYLITVKLKRPDLFDGMLADSHLAFKEAREWAGRARLAQSSNGLVKNASDYFNQLDLMHAVKLGEHTIRTLATDSGVGPGFDFSYLGSGIRARSVEDAFKMYLRQIDLPID</sequence>
<dbReference type="InterPro" id="IPR027417">
    <property type="entry name" value="P-loop_NTPase"/>
</dbReference>
<dbReference type="Proteomes" id="UP000269271">
    <property type="component" value="Unassembled WGS sequence"/>
</dbReference>
<dbReference type="Gene3D" id="3.40.50.300">
    <property type="entry name" value="P-loop containing nucleotide triphosphate hydrolases"/>
    <property type="match status" value="1"/>
</dbReference>
<gene>
    <name evidence="2" type="ORF">DF037_20260</name>
</gene>
<evidence type="ECO:0000313" key="3">
    <source>
        <dbReference type="Proteomes" id="UP000269271"/>
    </source>
</evidence>
<reference evidence="2 3" key="1">
    <citation type="submission" date="2018-08" db="EMBL/GenBank/DDBJ databases">
        <title>Comparative analysis of Burkholderia isolates from Puerto Rico.</title>
        <authorList>
            <person name="Hall C."/>
            <person name="Sahl J."/>
            <person name="Wagner D."/>
        </authorList>
    </citation>
    <scope>NUCLEOTIDE SEQUENCE [LARGE SCALE GENOMIC DNA]</scope>
    <source>
        <strain evidence="2 3">Bp9001</strain>
    </source>
</reference>
<evidence type="ECO:0000313" key="2">
    <source>
        <dbReference type="EMBL" id="RQT26026.1"/>
    </source>
</evidence>
<dbReference type="EMBL" id="QTQX01000013">
    <property type="protein sequence ID" value="RQT26026.1"/>
    <property type="molecule type" value="Genomic_DNA"/>
</dbReference>
<dbReference type="InterPro" id="IPR011646">
    <property type="entry name" value="KAP_P-loop"/>
</dbReference>
<name>A0A3N8R2R3_9BURK</name>
<organism evidence="2 3">
    <name type="scientific">Burkholderia contaminans</name>
    <dbReference type="NCBI Taxonomy" id="488447"/>
    <lineage>
        <taxon>Bacteria</taxon>
        <taxon>Pseudomonadati</taxon>
        <taxon>Pseudomonadota</taxon>
        <taxon>Betaproteobacteria</taxon>
        <taxon>Burkholderiales</taxon>
        <taxon>Burkholderiaceae</taxon>
        <taxon>Burkholderia</taxon>
        <taxon>Burkholderia cepacia complex</taxon>
    </lineage>
</organism>
<dbReference type="SUPFAM" id="SSF52540">
    <property type="entry name" value="P-loop containing nucleoside triphosphate hydrolases"/>
    <property type="match status" value="1"/>
</dbReference>